<evidence type="ECO:0000313" key="2">
    <source>
        <dbReference type="EMBL" id="GFR40994.1"/>
    </source>
</evidence>
<reference evidence="2 3" key="1">
    <citation type="journal article" date="2021" name="Sci. Rep.">
        <title>Genome sequencing of the multicellular alga Astrephomene provides insights into convergent evolution of germ-soma differentiation.</title>
        <authorList>
            <person name="Yamashita S."/>
            <person name="Yamamoto K."/>
            <person name="Matsuzaki R."/>
            <person name="Suzuki S."/>
            <person name="Yamaguchi H."/>
            <person name="Hirooka S."/>
            <person name="Minakuchi Y."/>
            <person name="Miyagishima S."/>
            <person name="Kawachi M."/>
            <person name="Toyoda A."/>
            <person name="Nozaki H."/>
        </authorList>
    </citation>
    <scope>NUCLEOTIDE SEQUENCE [LARGE SCALE GENOMIC DNA]</scope>
    <source>
        <strain evidence="2 3">NIES-4017</strain>
    </source>
</reference>
<dbReference type="EMBL" id="BMAR01000001">
    <property type="protein sequence ID" value="GFR40994.1"/>
    <property type="molecule type" value="Genomic_DNA"/>
</dbReference>
<feature type="region of interest" description="Disordered" evidence="1">
    <location>
        <begin position="81"/>
        <end position="125"/>
    </location>
</feature>
<sequence>LGAAAGEDGAREGGGCSCVAGGGGDGGRRSLGAGGGGGGCSEGAGAVRRLVLVGFSKGAVVLNQLLTEMAWREETLFPAAAPQAAAQHHQQQGPATGPHGAQQQQPTRTLGAAPGTDAAGTPSTPVAATLAASPTTSLAAGAVAAAAPALVAAVPTAAASTAPLACCSSSSPPPPPAGNPAAAAAVAALLDSVSAVHFLDAGLNCRGVHLTDPAVVSQLGRRHTRVPLAVHLHGTPRQWGDRRRPWVVSERDRFLALLRGAGVPCSLQHYFQGQPASLRQHFDVIAHMRLPGAVGGDETGEAGLQGGSDAAAPGSVLMREMRDAGM</sequence>
<keyword evidence="3" id="KW-1185">Reference proteome</keyword>
<evidence type="ECO:0000313" key="3">
    <source>
        <dbReference type="Proteomes" id="UP001054857"/>
    </source>
</evidence>
<dbReference type="InterPro" id="IPR018881">
    <property type="entry name" value="C2orf69_mit"/>
</dbReference>
<feature type="region of interest" description="Disordered" evidence="1">
    <location>
        <begin position="296"/>
        <end position="315"/>
    </location>
</feature>
<dbReference type="PANTHER" id="PTHR31296:SF1">
    <property type="entry name" value="MITOCHONDRIAL PROTEIN C2ORF69"/>
    <property type="match status" value="1"/>
</dbReference>
<protein>
    <submittedName>
        <fullName evidence="2">Uncharacterized protein</fullName>
    </submittedName>
</protein>
<accession>A0AAD3DFQ7</accession>
<gene>
    <name evidence="2" type="ORF">Agub_g1659</name>
</gene>
<organism evidence="2 3">
    <name type="scientific">Astrephomene gubernaculifera</name>
    <dbReference type="NCBI Taxonomy" id="47775"/>
    <lineage>
        <taxon>Eukaryota</taxon>
        <taxon>Viridiplantae</taxon>
        <taxon>Chlorophyta</taxon>
        <taxon>core chlorophytes</taxon>
        <taxon>Chlorophyceae</taxon>
        <taxon>CS clade</taxon>
        <taxon>Chlamydomonadales</taxon>
        <taxon>Astrephomenaceae</taxon>
        <taxon>Astrephomene</taxon>
    </lineage>
</organism>
<evidence type="ECO:0000256" key="1">
    <source>
        <dbReference type="SAM" id="MobiDB-lite"/>
    </source>
</evidence>
<dbReference type="PANTHER" id="PTHR31296">
    <property type="entry name" value="UPF0565 PROTEIN C2ORF69"/>
    <property type="match status" value="1"/>
</dbReference>
<dbReference type="AlphaFoldDB" id="A0AAD3DFQ7"/>
<feature type="non-terminal residue" evidence="2">
    <location>
        <position position="326"/>
    </location>
</feature>
<dbReference type="Pfam" id="PF10561">
    <property type="entry name" value="C2orf69"/>
    <property type="match status" value="1"/>
</dbReference>
<proteinExistence type="predicted"/>
<name>A0AAD3DFQ7_9CHLO</name>
<dbReference type="GO" id="GO:0005739">
    <property type="term" value="C:mitochondrion"/>
    <property type="evidence" value="ECO:0007669"/>
    <property type="project" value="TreeGrafter"/>
</dbReference>
<comment type="caution">
    <text evidence="2">The sequence shown here is derived from an EMBL/GenBank/DDBJ whole genome shotgun (WGS) entry which is preliminary data.</text>
</comment>
<dbReference type="Proteomes" id="UP001054857">
    <property type="component" value="Unassembled WGS sequence"/>
</dbReference>